<evidence type="ECO:0000313" key="2">
    <source>
        <dbReference type="Proteomes" id="UP001305521"/>
    </source>
</evidence>
<accession>A0ABZ0PJB1</accession>
<sequence length="125" mass="13437">MPDAGLSLSPDAMRSRALETLASLVGGTFWEKMRIEAAARIIVTARRVALLAEEGLLAGQTPAGVIHPTAARWDAAAMTANEFAETLETAEIVAILEEAPGWSEAVWAQQTQLSEPEKARLLQRV</sequence>
<keyword evidence="2" id="KW-1185">Reference proteome</keyword>
<dbReference type="RefSeq" id="WP_318649779.1">
    <property type="nucleotide sequence ID" value="NZ_CP137852.1"/>
</dbReference>
<gene>
    <name evidence="1" type="ORF">R9Z33_02750</name>
</gene>
<protein>
    <submittedName>
        <fullName evidence="1">Uncharacterized protein</fullName>
    </submittedName>
</protein>
<dbReference type="Proteomes" id="UP001305521">
    <property type="component" value="Chromosome"/>
</dbReference>
<organism evidence="1 2">
    <name type="scientific">Sediminicoccus rosea</name>
    <dbReference type="NCBI Taxonomy" id="1225128"/>
    <lineage>
        <taxon>Bacteria</taxon>
        <taxon>Pseudomonadati</taxon>
        <taxon>Pseudomonadota</taxon>
        <taxon>Alphaproteobacteria</taxon>
        <taxon>Acetobacterales</taxon>
        <taxon>Roseomonadaceae</taxon>
        <taxon>Sediminicoccus</taxon>
    </lineage>
</organism>
<dbReference type="EMBL" id="CP137852">
    <property type="protein sequence ID" value="WPB85800.1"/>
    <property type="molecule type" value="Genomic_DNA"/>
</dbReference>
<evidence type="ECO:0000313" key="1">
    <source>
        <dbReference type="EMBL" id="WPB85800.1"/>
    </source>
</evidence>
<proteinExistence type="predicted"/>
<name>A0ABZ0PJB1_9PROT</name>
<reference evidence="1 2" key="1">
    <citation type="submission" date="2023-11" db="EMBL/GenBank/DDBJ databases">
        <title>Arctic aerobic anoxygenic photoheterotroph Sediminicoccus rosea KRV36 adapts its photosynthesis to long days of polar summer.</title>
        <authorList>
            <person name="Tomasch J."/>
            <person name="Kopejtka K."/>
            <person name="Bily T."/>
            <person name="Gardiner A.T."/>
            <person name="Gardian Z."/>
            <person name="Shivaramu S."/>
            <person name="Koblizek M."/>
            <person name="Engelhardt F."/>
            <person name="Kaftan D."/>
        </authorList>
    </citation>
    <scope>NUCLEOTIDE SEQUENCE [LARGE SCALE GENOMIC DNA]</scope>
    <source>
        <strain evidence="1 2">R-30</strain>
    </source>
</reference>